<protein>
    <submittedName>
        <fullName evidence="2">Putative reverse transcriptase domain-containing protein</fullName>
    </submittedName>
</protein>
<sequence length="201" mass="22746">ALGTRLDMSTNYHPQTDGQSERTIQTLEDMHMACFINFGGSWDVHLPLVEFSYNNYHSNVRCASFEALYGRKCRPPILWAEIIEGRLIGPKINVETVSRFTRDAVTTTPVTGSRDDSSLRKASFQNNAQRKKTSPSNSSELHSPTPHQEEEENDPVNNYMLDLIIYIDQLPAIKGGESLEFKQTKGMFKCFGHFLSNLGKK</sequence>
<dbReference type="InterPro" id="IPR036397">
    <property type="entry name" value="RNaseH_sf"/>
</dbReference>
<feature type="region of interest" description="Disordered" evidence="1">
    <location>
        <begin position="107"/>
        <end position="153"/>
    </location>
</feature>
<keyword evidence="2" id="KW-0808">Transferase</keyword>
<accession>A0A699HYK7</accession>
<dbReference type="EMBL" id="BKCJ010198981">
    <property type="protein sequence ID" value="GEY67323.1"/>
    <property type="molecule type" value="Genomic_DNA"/>
</dbReference>
<proteinExistence type="predicted"/>
<evidence type="ECO:0000313" key="2">
    <source>
        <dbReference type="EMBL" id="GEY67323.1"/>
    </source>
</evidence>
<feature type="non-terminal residue" evidence="2">
    <location>
        <position position="1"/>
    </location>
</feature>
<dbReference type="PANTHER" id="PTHR45835">
    <property type="entry name" value="YALI0A06105P"/>
    <property type="match status" value="1"/>
</dbReference>
<comment type="caution">
    <text evidence="2">The sequence shown here is derived from an EMBL/GenBank/DDBJ whole genome shotgun (WGS) entry which is preliminary data.</text>
</comment>
<feature type="compositionally biased region" description="Polar residues" evidence="1">
    <location>
        <begin position="123"/>
        <end position="146"/>
    </location>
</feature>
<dbReference type="GO" id="GO:0003964">
    <property type="term" value="F:RNA-directed DNA polymerase activity"/>
    <property type="evidence" value="ECO:0007669"/>
    <property type="project" value="UniProtKB-KW"/>
</dbReference>
<keyword evidence="2" id="KW-0695">RNA-directed DNA polymerase</keyword>
<dbReference type="InterPro" id="IPR012337">
    <property type="entry name" value="RNaseH-like_sf"/>
</dbReference>
<gene>
    <name evidence="2" type="ORF">Tci_439297</name>
</gene>
<reference evidence="2" key="1">
    <citation type="journal article" date="2019" name="Sci. Rep.">
        <title>Draft genome of Tanacetum cinerariifolium, the natural source of mosquito coil.</title>
        <authorList>
            <person name="Yamashiro T."/>
            <person name="Shiraishi A."/>
            <person name="Satake H."/>
            <person name="Nakayama K."/>
        </authorList>
    </citation>
    <scope>NUCLEOTIDE SEQUENCE</scope>
</reference>
<dbReference type="AlphaFoldDB" id="A0A699HYK7"/>
<dbReference type="GO" id="GO:0003676">
    <property type="term" value="F:nucleic acid binding"/>
    <property type="evidence" value="ECO:0007669"/>
    <property type="project" value="InterPro"/>
</dbReference>
<keyword evidence="2" id="KW-0548">Nucleotidyltransferase</keyword>
<dbReference type="Gene3D" id="3.30.420.10">
    <property type="entry name" value="Ribonuclease H-like superfamily/Ribonuclease H"/>
    <property type="match status" value="1"/>
</dbReference>
<organism evidence="2">
    <name type="scientific">Tanacetum cinerariifolium</name>
    <name type="common">Dalmatian daisy</name>
    <name type="synonym">Chrysanthemum cinerariifolium</name>
    <dbReference type="NCBI Taxonomy" id="118510"/>
    <lineage>
        <taxon>Eukaryota</taxon>
        <taxon>Viridiplantae</taxon>
        <taxon>Streptophyta</taxon>
        <taxon>Embryophyta</taxon>
        <taxon>Tracheophyta</taxon>
        <taxon>Spermatophyta</taxon>
        <taxon>Magnoliopsida</taxon>
        <taxon>eudicotyledons</taxon>
        <taxon>Gunneridae</taxon>
        <taxon>Pentapetalae</taxon>
        <taxon>asterids</taxon>
        <taxon>campanulids</taxon>
        <taxon>Asterales</taxon>
        <taxon>Asteraceae</taxon>
        <taxon>Asteroideae</taxon>
        <taxon>Anthemideae</taxon>
        <taxon>Anthemidinae</taxon>
        <taxon>Tanacetum</taxon>
    </lineage>
</organism>
<dbReference type="SUPFAM" id="SSF53098">
    <property type="entry name" value="Ribonuclease H-like"/>
    <property type="match status" value="1"/>
</dbReference>
<evidence type="ECO:0000256" key="1">
    <source>
        <dbReference type="SAM" id="MobiDB-lite"/>
    </source>
</evidence>
<dbReference type="PANTHER" id="PTHR45835:SF99">
    <property type="entry name" value="CHROMO DOMAIN-CONTAINING PROTEIN-RELATED"/>
    <property type="match status" value="1"/>
</dbReference>
<name>A0A699HYK7_TANCI</name>